<dbReference type="PROSITE" id="PS51462">
    <property type="entry name" value="NUDIX"/>
    <property type="match status" value="1"/>
</dbReference>
<reference evidence="6" key="1">
    <citation type="journal article" date="2019" name="Int. J. Syst. Evol. Microbiol.">
        <title>The Global Catalogue of Microorganisms (GCM) 10K type strain sequencing project: providing services to taxonomists for standard genome sequencing and annotation.</title>
        <authorList>
            <consortium name="The Broad Institute Genomics Platform"/>
            <consortium name="The Broad Institute Genome Sequencing Center for Infectious Disease"/>
            <person name="Wu L."/>
            <person name="Ma J."/>
        </authorList>
    </citation>
    <scope>NUCLEOTIDE SEQUENCE [LARGE SCALE GENOMIC DNA]</scope>
    <source>
        <strain evidence="6">CGMCC 4.7426</strain>
    </source>
</reference>
<dbReference type="InterPro" id="IPR015797">
    <property type="entry name" value="NUDIX_hydrolase-like_dom_sf"/>
</dbReference>
<dbReference type="SUPFAM" id="SSF55811">
    <property type="entry name" value="Nudix"/>
    <property type="match status" value="1"/>
</dbReference>
<comment type="caution">
    <text evidence="5">The sequence shown here is derived from an EMBL/GenBank/DDBJ whole genome shotgun (WGS) entry which is preliminary data.</text>
</comment>
<feature type="domain" description="Nudix hydrolase" evidence="4">
    <location>
        <begin position="3"/>
        <end position="131"/>
    </location>
</feature>
<accession>A0ABV9DLZ4</accession>
<comment type="similarity">
    <text evidence="3">Belongs to the Nudix hydrolase family.</text>
</comment>
<dbReference type="Proteomes" id="UP001595989">
    <property type="component" value="Unassembled WGS sequence"/>
</dbReference>
<keyword evidence="6" id="KW-1185">Reference proteome</keyword>
<dbReference type="InterPro" id="IPR020084">
    <property type="entry name" value="NUDIX_hydrolase_CS"/>
</dbReference>
<evidence type="ECO:0000259" key="4">
    <source>
        <dbReference type="PROSITE" id="PS51462"/>
    </source>
</evidence>
<sequence length="141" mass="16265">MEKWYGAAGVCIDDRKRLLMVKQGLPEEKKLWSIPSGGIEKGESPEECCIREIKEETGYEAEIAKSLYVKEGSTFGVQVEVHYFLLEILGGFANIQDPDNLIYEIGWKTVEELQELELSFPEDREVLLDYIQKYGRKEIKK</sequence>
<organism evidence="5 6">
    <name type="scientific">Virgibacillus kekensis</name>
    <dbReference type="NCBI Taxonomy" id="202261"/>
    <lineage>
        <taxon>Bacteria</taxon>
        <taxon>Bacillati</taxon>
        <taxon>Bacillota</taxon>
        <taxon>Bacilli</taxon>
        <taxon>Bacillales</taxon>
        <taxon>Bacillaceae</taxon>
        <taxon>Virgibacillus</taxon>
    </lineage>
</organism>
<dbReference type="PANTHER" id="PTHR43046">
    <property type="entry name" value="GDP-MANNOSE MANNOSYL HYDROLASE"/>
    <property type="match status" value="1"/>
</dbReference>
<protein>
    <submittedName>
        <fullName evidence="5">NUDIX hydrolase</fullName>
    </submittedName>
</protein>
<dbReference type="InterPro" id="IPR020476">
    <property type="entry name" value="Nudix_hydrolase"/>
</dbReference>
<proteinExistence type="inferred from homology"/>
<dbReference type="Gene3D" id="3.90.79.10">
    <property type="entry name" value="Nucleoside Triphosphate Pyrophosphohydrolase"/>
    <property type="match status" value="1"/>
</dbReference>
<dbReference type="PRINTS" id="PR00502">
    <property type="entry name" value="NUDIXFAMILY"/>
</dbReference>
<dbReference type="CDD" id="cd02883">
    <property type="entry name" value="NUDIX_Hydrolase"/>
    <property type="match status" value="1"/>
</dbReference>
<gene>
    <name evidence="5" type="ORF">ACFO3D_12455</name>
</gene>
<evidence type="ECO:0000256" key="1">
    <source>
        <dbReference type="ARBA" id="ARBA00001946"/>
    </source>
</evidence>
<evidence type="ECO:0000313" key="5">
    <source>
        <dbReference type="EMBL" id="MFC4559005.1"/>
    </source>
</evidence>
<dbReference type="Pfam" id="PF00293">
    <property type="entry name" value="NUDIX"/>
    <property type="match status" value="1"/>
</dbReference>
<dbReference type="InterPro" id="IPR000086">
    <property type="entry name" value="NUDIX_hydrolase_dom"/>
</dbReference>
<keyword evidence="2 3" id="KW-0378">Hydrolase</keyword>
<comment type="cofactor">
    <cofactor evidence="1">
        <name>Mg(2+)</name>
        <dbReference type="ChEBI" id="CHEBI:18420"/>
    </cofactor>
</comment>
<evidence type="ECO:0000256" key="2">
    <source>
        <dbReference type="ARBA" id="ARBA00022801"/>
    </source>
</evidence>
<dbReference type="PROSITE" id="PS00893">
    <property type="entry name" value="NUDIX_BOX"/>
    <property type="match status" value="1"/>
</dbReference>
<evidence type="ECO:0000256" key="3">
    <source>
        <dbReference type="RuleBase" id="RU003476"/>
    </source>
</evidence>
<dbReference type="EMBL" id="JBHSFU010000007">
    <property type="protein sequence ID" value="MFC4559005.1"/>
    <property type="molecule type" value="Genomic_DNA"/>
</dbReference>
<evidence type="ECO:0000313" key="6">
    <source>
        <dbReference type="Proteomes" id="UP001595989"/>
    </source>
</evidence>
<dbReference type="PANTHER" id="PTHR43046:SF2">
    <property type="entry name" value="8-OXO-DGTP DIPHOSPHATASE-RELATED"/>
    <property type="match status" value="1"/>
</dbReference>
<dbReference type="GO" id="GO:0016787">
    <property type="term" value="F:hydrolase activity"/>
    <property type="evidence" value="ECO:0007669"/>
    <property type="project" value="UniProtKB-KW"/>
</dbReference>
<name>A0ABV9DLZ4_9BACI</name>
<dbReference type="RefSeq" id="WP_390296424.1">
    <property type="nucleotide sequence ID" value="NZ_JBHSFU010000007.1"/>
</dbReference>